<evidence type="ECO:0000313" key="2">
    <source>
        <dbReference type="EMBL" id="MEC3939340.1"/>
    </source>
</evidence>
<keyword evidence="4" id="KW-1185">Reference proteome</keyword>
<sequence length="106" mass="11652">MSLLANGHIQSYVSAEGKGIQKASGNIKQPLPVFHSHARTHPCEAGVNISQMQIGIPEAEFQTLAVIRLQEDIRDGLHASAFQLVNKCKLPLFAQSRQSDLIVFYP</sequence>
<evidence type="ECO:0000313" key="3">
    <source>
        <dbReference type="Proteomes" id="UP001149314"/>
    </source>
</evidence>
<dbReference type="EMBL" id="JAYMCU010000140">
    <property type="protein sequence ID" value="MEC3939340.1"/>
    <property type="molecule type" value="Genomic_DNA"/>
</dbReference>
<evidence type="ECO:0000313" key="1">
    <source>
        <dbReference type="EMBL" id="MDC6637988.1"/>
    </source>
</evidence>
<evidence type="ECO:0000313" key="4">
    <source>
        <dbReference type="Proteomes" id="UP001357437"/>
    </source>
</evidence>
<comment type="caution">
    <text evidence="1">The sequence shown here is derived from an EMBL/GenBank/DDBJ whole genome shotgun (WGS) entry which is preliminary data.</text>
</comment>
<dbReference type="Proteomes" id="UP001357437">
    <property type="component" value="Unassembled WGS sequence"/>
</dbReference>
<name>A0A9X4BD02_9ENTR</name>
<reference evidence="1" key="1">
    <citation type="journal article" date="2023" name="Genes Genomics">
        <title>Genomic insights of Leclercia adecarboxylata strains linked to an outbreak in public hospitals in Mexico.</title>
        <authorList>
            <person name="Barrios-Villa E."/>
            <person name="Pacheco-Flores B."/>
            <person name="Lozano-Zarain P."/>
            <person name="Del Campo-Ortega R."/>
            <person name="de Jesus Ascencio-Montiel I."/>
            <person name="Gonzalez-Leon M."/>
            <person name="Camorlinga-Ponce M."/>
            <person name="Gaytan Cervantes F.J."/>
            <person name="Gonzalez Torres C."/>
            <person name="Aguilar E."/>
            <person name="Gonzalez Ibarra J."/>
            <person name="Torres Lopez F.J."/>
            <person name="Rosas-Vargas H."/>
            <person name="Gonzalez-Bonilla C.R."/>
            <person name="Del Carmen Rocha-Gracia R."/>
        </authorList>
    </citation>
    <scope>NUCLEOTIDE SEQUENCE</scope>
    <source>
        <strain evidence="1">Lac40</strain>
    </source>
</reference>
<dbReference type="RefSeq" id="WP_165717387.1">
    <property type="nucleotide sequence ID" value="NZ_CP049980.1"/>
</dbReference>
<dbReference type="EMBL" id="JAOURS010000005">
    <property type="protein sequence ID" value="MDC6637988.1"/>
    <property type="molecule type" value="Genomic_DNA"/>
</dbReference>
<dbReference type="Proteomes" id="UP001149314">
    <property type="component" value="Unassembled WGS sequence"/>
</dbReference>
<gene>
    <name evidence="1" type="ORF">OEZ79_07030</name>
    <name evidence="2" type="ORF">VOF76_24780</name>
</gene>
<dbReference type="AlphaFoldDB" id="A0A9X4BD02"/>
<organism evidence="1 3">
    <name type="scientific">Leclercia adecarboxylata</name>
    <dbReference type="NCBI Taxonomy" id="83655"/>
    <lineage>
        <taxon>Bacteria</taxon>
        <taxon>Pseudomonadati</taxon>
        <taxon>Pseudomonadota</taxon>
        <taxon>Gammaproteobacteria</taxon>
        <taxon>Enterobacterales</taxon>
        <taxon>Enterobacteriaceae</taxon>
        <taxon>Leclercia</taxon>
    </lineage>
</organism>
<reference evidence="2 4" key="2">
    <citation type="submission" date="2024-01" db="EMBL/GenBank/DDBJ databases">
        <title>Comparative Genomics of Leclercia adecarboxylata Strains Isolated from Several Sources.</title>
        <authorList>
            <person name="Yescas-Zazueta V."/>
            <person name="Balbuena-Alonso M.G."/>
            <person name="Valencia D."/>
            <person name="Mendez-Pfeiffer P.A."/>
            <person name="Ballesteros-Monrreal M.G."/>
            <person name="Rocha-Gracia R.D.C."/>
            <person name="Barrios-Villa E."/>
        </authorList>
    </citation>
    <scope>NUCLEOTIDE SEQUENCE [LARGE SCALE GENOMIC DNA]</scope>
    <source>
        <strain evidence="2 4">33MEM</strain>
    </source>
</reference>
<protein>
    <submittedName>
        <fullName evidence="1">Uncharacterized protein</fullName>
    </submittedName>
</protein>
<accession>A0A9X4BD02</accession>
<proteinExistence type="predicted"/>